<dbReference type="AlphaFoldDB" id="A0A9X0WGX5"/>
<keyword evidence="3" id="KW-1185">Reference proteome</keyword>
<name>A0A9X0WGX5_9GAMM</name>
<dbReference type="EMBL" id="NRSD01000005">
    <property type="protein sequence ID" value="MBK1644491.1"/>
    <property type="molecule type" value="Genomic_DNA"/>
</dbReference>
<comment type="caution">
    <text evidence="2">The sequence shown here is derived from an EMBL/GenBank/DDBJ whole genome shotgun (WGS) entry which is preliminary data.</text>
</comment>
<evidence type="ECO:0000313" key="3">
    <source>
        <dbReference type="Proteomes" id="UP001138802"/>
    </source>
</evidence>
<protein>
    <submittedName>
        <fullName evidence="2">Uncharacterized protein</fullName>
    </submittedName>
</protein>
<proteinExistence type="predicted"/>
<accession>A0A9X0WGX5</accession>
<reference evidence="2 3" key="1">
    <citation type="journal article" date="2020" name="Microorganisms">
        <title>Osmotic Adaptation and Compatible Solute Biosynthesis of Phototrophic Bacteria as Revealed from Genome Analyses.</title>
        <authorList>
            <person name="Imhoff J.F."/>
            <person name="Rahn T."/>
            <person name="Kunzel S."/>
            <person name="Keller A."/>
            <person name="Neulinger S.C."/>
        </authorList>
    </citation>
    <scope>NUCLEOTIDE SEQUENCE [LARGE SCALE GENOMIC DNA]</scope>
    <source>
        <strain evidence="2 3">DSM 21303</strain>
    </source>
</reference>
<keyword evidence="1" id="KW-0812">Transmembrane</keyword>
<keyword evidence="1" id="KW-1133">Transmembrane helix</keyword>
<gene>
    <name evidence="2" type="ORF">CKO25_07450</name>
</gene>
<evidence type="ECO:0000313" key="2">
    <source>
        <dbReference type="EMBL" id="MBK1644491.1"/>
    </source>
</evidence>
<dbReference type="Proteomes" id="UP001138802">
    <property type="component" value="Unassembled WGS sequence"/>
</dbReference>
<evidence type="ECO:0000256" key="1">
    <source>
        <dbReference type="SAM" id="Phobius"/>
    </source>
</evidence>
<organism evidence="2 3">
    <name type="scientific">Thiocapsa imhoffii</name>
    <dbReference type="NCBI Taxonomy" id="382777"/>
    <lineage>
        <taxon>Bacteria</taxon>
        <taxon>Pseudomonadati</taxon>
        <taxon>Pseudomonadota</taxon>
        <taxon>Gammaproteobacteria</taxon>
        <taxon>Chromatiales</taxon>
        <taxon>Chromatiaceae</taxon>
        <taxon>Thiocapsa</taxon>
    </lineage>
</organism>
<sequence>MIWKLLLTTLVILGATLVIRARIRRARLGADGAPRPPLIPLALIRPLAYGLLALMLIGSLTHLIRGWDRDQLPVTVQVLNTHTGAITEYEARRGSVEGRRFTTLDGRTIYLAEIERLVTEATP</sequence>
<dbReference type="RefSeq" id="WP_200387276.1">
    <property type="nucleotide sequence ID" value="NZ_NRSD01000005.1"/>
</dbReference>
<feature type="transmembrane region" description="Helical" evidence="1">
    <location>
        <begin position="44"/>
        <end position="64"/>
    </location>
</feature>
<keyword evidence="1" id="KW-0472">Membrane</keyword>